<keyword evidence="1" id="KW-1185">Reference proteome</keyword>
<dbReference type="AlphaFoldDB" id="A0A915BI25"/>
<accession>A0A915BI25</accession>
<sequence>MSIGTVLRHSTLSDNRIVNTSLAQLCALIYQEMLLMLQL</sequence>
<reference evidence="2" key="1">
    <citation type="submission" date="2022-11" db="UniProtKB">
        <authorList>
            <consortium name="WormBaseParasite"/>
        </authorList>
    </citation>
    <scope>IDENTIFICATION</scope>
</reference>
<dbReference type="WBParaSite" id="PgR041_g056_t01">
    <property type="protein sequence ID" value="PgR041_g056_t01"/>
    <property type="gene ID" value="PgR041_g056"/>
</dbReference>
<organism evidence="1 2">
    <name type="scientific">Parascaris univalens</name>
    <name type="common">Nematode worm</name>
    <dbReference type="NCBI Taxonomy" id="6257"/>
    <lineage>
        <taxon>Eukaryota</taxon>
        <taxon>Metazoa</taxon>
        <taxon>Ecdysozoa</taxon>
        <taxon>Nematoda</taxon>
        <taxon>Chromadorea</taxon>
        <taxon>Rhabditida</taxon>
        <taxon>Spirurina</taxon>
        <taxon>Ascaridomorpha</taxon>
        <taxon>Ascaridoidea</taxon>
        <taxon>Ascarididae</taxon>
        <taxon>Parascaris</taxon>
    </lineage>
</organism>
<evidence type="ECO:0000313" key="2">
    <source>
        <dbReference type="WBParaSite" id="PgR041_g056_t01"/>
    </source>
</evidence>
<evidence type="ECO:0000313" key="1">
    <source>
        <dbReference type="Proteomes" id="UP000887569"/>
    </source>
</evidence>
<protein>
    <submittedName>
        <fullName evidence="2">Ycf15</fullName>
    </submittedName>
</protein>
<dbReference type="Proteomes" id="UP000887569">
    <property type="component" value="Unplaced"/>
</dbReference>
<proteinExistence type="predicted"/>
<name>A0A915BI25_PARUN</name>